<dbReference type="GO" id="GO:0005886">
    <property type="term" value="C:plasma membrane"/>
    <property type="evidence" value="ECO:0007669"/>
    <property type="project" value="UniProtKB-SubCell"/>
</dbReference>
<keyword evidence="3 6" id="KW-0812">Transmembrane</keyword>
<name>A0A1C6UZ70_9ACTN</name>
<evidence type="ECO:0000313" key="8">
    <source>
        <dbReference type="Proteomes" id="UP000198937"/>
    </source>
</evidence>
<keyword evidence="6" id="KW-1003">Cell membrane</keyword>
<feature type="transmembrane region" description="Helical" evidence="6">
    <location>
        <begin position="201"/>
        <end position="224"/>
    </location>
</feature>
<dbReference type="InterPro" id="IPR002781">
    <property type="entry name" value="TM_pro_TauE-like"/>
</dbReference>
<dbReference type="InterPro" id="IPR051598">
    <property type="entry name" value="TSUP/Inactive_protease-like"/>
</dbReference>
<evidence type="ECO:0000256" key="4">
    <source>
        <dbReference type="ARBA" id="ARBA00022989"/>
    </source>
</evidence>
<feature type="transmembrane region" description="Helical" evidence="6">
    <location>
        <begin position="231"/>
        <end position="249"/>
    </location>
</feature>
<dbReference type="RefSeq" id="WP_091440917.1">
    <property type="nucleotide sequence ID" value="NZ_BMMJ01000002.1"/>
</dbReference>
<accession>A0A1C6UZ70</accession>
<evidence type="ECO:0000256" key="5">
    <source>
        <dbReference type="ARBA" id="ARBA00023136"/>
    </source>
</evidence>
<dbReference type="OrthoDB" id="45564at2"/>
<feature type="transmembrane region" description="Helical" evidence="6">
    <location>
        <begin position="29"/>
        <end position="51"/>
    </location>
</feature>
<evidence type="ECO:0000256" key="2">
    <source>
        <dbReference type="ARBA" id="ARBA00009142"/>
    </source>
</evidence>
<evidence type="ECO:0000313" key="7">
    <source>
        <dbReference type="EMBL" id="SCL59309.1"/>
    </source>
</evidence>
<keyword evidence="5 6" id="KW-0472">Membrane</keyword>
<evidence type="ECO:0000256" key="1">
    <source>
        <dbReference type="ARBA" id="ARBA00004141"/>
    </source>
</evidence>
<proteinExistence type="inferred from homology"/>
<evidence type="ECO:0000256" key="3">
    <source>
        <dbReference type="ARBA" id="ARBA00022692"/>
    </source>
</evidence>
<evidence type="ECO:0000256" key="6">
    <source>
        <dbReference type="RuleBase" id="RU363041"/>
    </source>
</evidence>
<dbReference type="Proteomes" id="UP000198937">
    <property type="component" value="Unassembled WGS sequence"/>
</dbReference>
<feature type="transmembrane region" description="Helical" evidence="6">
    <location>
        <begin position="72"/>
        <end position="93"/>
    </location>
</feature>
<keyword evidence="4 6" id="KW-1133">Transmembrane helix</keyword>
<comment type="similarity">
    <text evidence="2 6">Belongs to the 4-toluene sulfonate uptake permease (TSUP) (TC 2.A.102) family.</text>
</comment>
<sequence>MRKLLVLTLVGLAAQLVDGALGMGYGLTSTTLLLVAGVAPAAASASVHLAEIGTTLASGVAHWRFGNVDWRVVGRIAVPGAVGAFAGATVLSWLSTETAAPWMAAILFTLGVYLLVRFARRLPATRTVGRLRSRFLGPLGLVAGFVDATGGGGWGPVATPALLVSGRMEPRKVIGSVDTSEFVVSVAASLGFLIGLGGAGFVLPMVLALLIGGLIAAPIAAWLVRVVPAQLLGAAVGGVIVLTNARILIQVGPVGSSAQPVIYALLVAGWVTALVLAVRALRRTRREEAAAAATATPERPLASVDN</sequence>
<keyword evidence="8" id="KW-1185">Reference proteome</keyword>
<organism evidence="7 8">
    <name type="scientific">Micromonospora yangpuensis</name>
    <dbReference type="NCBI Taxonomy" id="683228"/>
    <lineage>
        <taxon>Bacteria</taxon>
        <taxon>Bacillati</taxon>
        <taxon>Actinomycetota</taxon>
        <taxon>Actinomycetes</taxon>
        <taxon>Micromonosporales</taxon>
        <taxon>Micromonosporaceae</taxon>
        <taxon>Micromonospora</taxon>
    </lineage>
</organism>
<dbReference type="Pfam" id="PF01925">
    <property type="entry name" value="TauE"/>
    <property type="match status" value="1"/>
</dbReference>
<dbReference type="AlphaFoldDB" id="A0A1C6UZ70"/>
<dbReference type="PANTHER" id="PTHR43701:SF12">
    <property type="entry name" value="MEMBRANE TRANSPORTER PROTEIN YTNM-RELATED"/>
    <property type="match status" value="1"/>
</dbReference>
<reference evidence="7 8" key="1">
    <citation type="submission" date="2016-06" db="EMBL/GenBank/DDBJ databases">
        <authorList>
            <person name="Kjaerup R.B."/>
            <person name="Dalgaard T.S."/>
            <person name="Juul-Madsen H.R."/>
        </authorList>
    </citation>
    <scope>NUCLEOTIDE SEQUENCE [LARGE SCALE GENOMIC DNA]</scope>
    <source>
        <strain evidence="7 8">DSM 45577</strain>
    </source>
</reference>
<feature type="transmembrane region" description="Helical" evidence="6">
    <location>
        <begin position="99"/>
        <end position="116"/>
    </location>
</feature>
<dbReference type="PANTHER" id="PTHR43701">
    <property type="entry name" value="MEMBRANE TRANSPORTER PROTEIN MJ0441-RELATED"/>
    <property type="match status" value="1"/>
</dbReference>
<dbReference type="EMBL" id="FMIA01000002">
    <property type="protein sequence ID" value="SCL59309.1"/>
    <property type="molecule type" value="Genomic_DNA"/>
</dbReference>
<protein>
    <recommendedName>
        <fullName evidence="6">Probable membrane transporter protein</fullName>
    </recommendedName>
</protein>
<dbReference type="STRING" id="683228.GA0070617_4065"/>
<gene>
    <name evidence="7" type="ORF">GA0070617_4065</name>
</gene>
<comment type="subcellular location">
    <subcellularLocation>
        <location evidence="6">Cell membrane</location>
        <topology evidence="6">Multi-pass membrane protein</topology>
    </subcellularLocation>
    <subcellularLocation>
        <location evidence="1">Membrane</location>
        <topology evidence="1">Multi-pass membrane protein</topology>
    </subcellularLocation>
</comment>
<feature type="transmembrane region" description="Helical" evidence="6">
    <location>
        <begin position="261"/>
        <end position="281"/>
    </location>
</feature>